<feature type="domain" description="DUF6532" evidence="2">
    <location>
        <begin position="371"/>
        <end position="568"/>
    </location>
</feature>
<feature type="compositionally biased region" description="Polar residues" evidence="1">
    <location>
        <begin position="64"/>
        <end position="75"/>
    </location>
</feature>
<feature type="compositionally biased region" description="Acidic residues" evidence="1">
    <location>
        <begin position="326"/>
        <end position="341"/>
    </location>
</feature>
<feature type="compositionally biased region" description="Polar residues" evidence="1">
    <location>
        <begin position="243"/>
        <end position="260"/>
    </location>
</feature>
<proteinExistence type="predicted"/>
<evidence type="ECO:0000313" key="3">
    <source>
        <dbReference type="EMBL" id="KAE9392969.1"/>
    </source>
</evidence>
<organism evidence="3 4">
    <name type="scientific">Gymnopus androsaceus JB14</name>
    <dbReference type="NCBI Taxonomy" id="1447944"/>
    <lineage>
        <taxon>Eukaryota</taxon>
        <taxon>Fungi</taxon>
        <taxon>Dikarya</taxon>
        <taxon>Basidiomycota</taxon>
        <taxon>Agaricomycotina</taxon>
        <taxon>Agaricomycetes</taxon>
        <taxon>Agaricomycetidae</taxon>
        <taxon>Agaricales</taxon>
        <taxon>Marasmiineae</taxon>
        <taxon>Omphalotaceae</taxon>
        <taxon>Gymnopus</taxon>
    </lineage>
</organism>
<evidence type="ECO:0000313" key="4">
    <source>
        <dbReference type="Proteomes" id="UP000799118"/>
    </source>
</evidence>
<dbReference type="AlphaFoldDB" id="A0A6A4H444"/>
<protein>
    <recommendedName>
        <fullName evidence="2">DUF6532 domain-containing protein</fullName>
    </recommendedName>
</protein>
<name>A0A6A4H444_9AGAR</name>
<dbReference type="OrthoDB" id="2840219at2759"/>
<dbReference type="InterPro" id="IPR045341">
    <property type="entry name" value="DUF6532"/>
</dbReference>
<gene>
    <name evidence="3" type="ORF">BT96DRAFT_1023261</name>
</gene>
<evidence type="ECO:0000256" key="1">
    <source>
        <dbReference type="SAM" id="MobiDB-lite"/>
    </source>
</evidence>
<feature type="region of interest" description="Disordered" evidence="1">
    <location>
        <begin position="1"/>
        <end position="136"/>
    </location>
</feature>
<dbReference type="Pfam" id="PF20149">
    <property type="entry name" value="DUF6532"/>
    <property type="match status" value="1"/>
</dbReference>
<evidence type="ECO:0000259" key="2">
    <source>
        <dbReference type="Pfam" id="PF20149"/>
    </source>
</evidence>
<feature type="region of interest" description="Disordered" evidence="1">
    <location>
        <begin position="243"/>
        <end position="297"/>
    </location>
</feature>
<reference evidence="3" key="1">
    <citation type="journal article" date="2019" name="Environ. Microbiol.">
        <title>Fungal ecological strategies reflected in gene transcription - a case study of two litter decomposers.</title>
        <authorList>
            <person name="Barbi F."/>
            <person name="Kohler A."/>
            <person name="Barry K."/>
            <person name="Baskaran P."/>
            <person name="Daum C."/>
            <person name="Fauchery L."/>
            <person name="Ihrmark K."/>
            <person name="Kuo A."/>
            <person name="LaButti K."/>
            <person name="Lipzen A."/>
            <person name="Morin E."/>
            <person name="Grigoriev I.V."/>
            <person name="Henrissat B."/>
            <person name="Lindahl B."/>
            <person name="Martin F."/>
        </authorList>
    </citation>
    <scope>NUCLEOTIDE SEQUENCE</scope>
    <source>
        <strain evidence="3">JB14</strain>
    </source>
</reference>
<dbReference type="EMBL" id="ML769583">
    <property type="protein sequence ID" value="KAE9392969.1"/>
    <property type="molecule type" value="Genomic_DNA"/>
</dbReference>
<accession>A0A6A4H444</accession>
<feature type="compositionally biased region" description="Low complexity" evidence="1">
    <location>
        <begin position="262"/>
        <end position="287"/>
    </location>
</feature>
<keyword evidence="4" id="KW-1185">Reference proteome</keyword>
<sequence>MDAPFSFDQDIENTRPSGRHARTSIPTSRKRYMIDLEEETASRKAARLEQSANAAKRRRGPANRTMSTMLHSSSGIAGRLAPLSRTSTEPLVPLTNEPQNFAQSQPSSFPCSAPTGDSSELQAWPSQVGTSSNSSDVNMYSSRQLEGFAMSQHGFSSMTNDQYPGLSAEELQELNQDPEANGTDEDILYSANANKDAQLHMNSSAELSPSQPFAFRTTQYSGPSYSAPGFNFSAALPATNNTAGDIENGRSSFSFPTSVPGSAAPTAPVQPAASQASSMPSLSGSPSIHNDDASAKPRRRLVQHTHMLLPTRFAEGEEPASSAAVDYEDNDDNNGEPDQDDSPVRHKAGKSCGFNSLKMSVSRREINDNAVMFLCGLLCIGNVWSEKADIMDLCVQAWFQAFEKLKPIRNFEGNTEPTEAELEILSNWGTTLRWRFKTAARKNVAQQFDLKRTHKGIEGGLAAMIICNRDRVAKLKDNSSYVFEDPGNRSKPGTIYCSQLLEDIIVEALYNNGKKSLGANCSDIFGDMIPMSVIALAAAAIEAAINEYGTATTYRQIFDHHFKQLMNWNTADASRQTDTLCVFRRMLMSTAHAAAGIDNESSLAEPEESRTDFSFFELC</sequence>
<feature type="region of interest" description="Disordered" evidence="1">
    <location>
        <begin position="310"/>
        <end position="349"/>
    </location>
</feature>
<dbReference type="Proteomes" id="UP000799118">
    <property type="component" value="Unassembled WGS sequence"/>
</dbReference>
<feature type="compositionally biased region" description="Polar residues" evidence="1">
    <location>
        <begin position="96"/>
        <end position="130"/>
    </location>
</feature>